<evidence type="ECO:0000313" key="5">
    <source>
        <dbReference type="EMBL" id="KLV03747.1"/>
    </source>
</evidence>
<dbReference type="InterPro" id="IPR018062">
    <property type="entry name" value="HTH_AraC-typ_CS"/>
</dbReference>
<dbReference type="OrthoDB" id="9803764at2"/>
<gene>
    <name evidence="5" type="ORF">ABT56_18010</name>
</gene>
<dbReference type="InterPro" id="IPR029062">
    <property type="entry name" value="Class_I_gatase-like"/>
</dbReference>
<dbReference type="InterPro" id="IPR018060">
    <property type="entry name" value="HTH_AraC"/>
</dbReference>
<organism evidence="5 6">
    <name type="scientific">Photobacterium aquae</name>
    <dbReference type="NCBI Taxonomy" id="1195763"/>
    <lineage>
        <taxon>Bacteria</taxon>
        <taxon>Pseudomonadati</taxon>
        <taxon>Pseudomonadota</taxon>
        <taxon>Gammaproteobacteria</taxon>
        <taxon>Vibrionales</taxon>
        <taxon>Vibrionaceae</taxon>
        <taxon>Photobacterium</taxon>
    </lineage>
</organism>
<dbReference type="Gene3D" id="1.10.10.60">
    <property type="entry name" value="Homeodomain-like"/>
    <property type="match status" value="1"/>
</dbReference>
<dbReference type="Gene3D" id="3.40.50.880">
    <property type="match status" value="1"/>
</dbReference>
<dbReference type="Pfam" id="PF01965">
    <property type="entry name" value="DJ-1_PfpI"/>
    <property type="match status" value="1"/>
</dbReference>
<dbReference type="PANTHER" id="PTHR43130:SF3">
    <property type="entry name" value="HTH-TYPE TRANSCRIPTIONAL REGULATOR RV1931C"/>
    <property type="match status" value="1"/>
</dbReference>
<comment type="caution">
    <text evidence="5">The sequence shown here is derived from an EMBL/GenBank/DDBJ whole genome shotgun (WGS) entry which is preliminary data.</text>
</comment>
<evidence type="ECO:0000256" key="1">
    <source>
        <dbReference type="ARBA" id="ARBA00023015"/>
    </source>
</evidence>
<dbReference type="InterPro" id="IPR002818">
    <property type="entry name" value="DJ-1/PfpI"/>
</dbReference>
<dbReference type="PROSITE" id="PS00041">
    <property type="entry name" value="HTH_ARAC_FAMILY_1"/>
    <property type="match status" value="1"/>
</dbReference>
<dbReference type="Proteomes" id="UP000036097">
    <property type="component" value="Unassembled WGS sequence"/>
</dbReference>
<dbReference type="AlphaFoldDB" id="A0A0J1JND3"/>
<keyword evidence="3" id="KW-0804">Transcription</keyword>
<evidence type="ECO:0000313" key="6">
    <source>
        <dbReference type="Proteomes" id="UP000036097"/>
    </source>
</evidence>
<dbReference type="STRING" id="1195763.ABT56_18010"/>
<dbReference type="SMART" id="SM00342">
    <property type="entry name" value="HTH_ARAC"/>
    <property type="match status" value="1"/>
</dbReference>
<dbReference type="EMBL" id="LDOT01000027">
    <property type="protein sequence ID" value="KLV03747.1"/>
    <property type="molecule type" value="Genomic_DNA"/>
</dbReference>
<accession>A0A0J1JND3</accession>
<name>A0A0J1JND3_9GAMM</name>
<dbReference type="InterPro" id="IPR009057">
    <property type="entry name" value="Homeodomain-like_sf"/>
</dbReference>
<keyword evidence="1" id="KW-0805">Transcription regulation</keyword>
<dbReference type="InterPro" id="IPR020449">
    <property type="entry name" value="Tscrpt_reg_AraC-type_HTH"/>
</dbReference>
<evidence type="ECO:0000256" key="2">
    <source>
        <dbReference type="ARBA" id="ARBA00023125"/>
    </source>
</evidence>
<dbReference type="CDD" id="cd03136">
    <property type="entry name" value="GATase1_AraC_ArgR_like"/>
    <property type="match status" value="1"/>
</dbReference>
<dbReference type="PATRIC" id="fig|1195763.3.peg.3846"/>
<evidence type="ECO:0000259" key="4">
    <source>
        <dbReference type="PROSITE" id="PS01124"/>
    </source>
</evidence>
<dbReference type="PANTHER" id="PTHR43130">
    <property type="entry name" value="ARAC-FAMILY TRANSCRIPTIONAL REGULATOR"/>
    <property type="match status" value="1"/>
</dbReference>
<reference evidence="5 6" key="1">
    <citation type="submission" date="2015-05" db="EMBL/GenBank/DDBJ databases">
        <title>Photobacterium galathea sp. nov.</title>
        <authorList>
            <person name="Machado H."/>
            <person name="Gram L."/>
        </authorList>
    </citation>
    <scope>NUCLEOTIDE SEQUENCE [LARGE SCALE GENOMIC DNA]</scope>
    <source>
        <strain evidence="5 6">CGMCC 1.12159</strain>
    </source>
</reference>
<dbReference type="Pfam" id="PF12833">
    <property type="entry name" value="HTH_18"/>
    <property type="match status" value="1"/>
</dbReference>
<feature type="domain" description="HTH araC/xylS-type" evidence="4">
    <location>
        <begin position="210"/>
        <end position="308"/>
    </location>
</feature>
<proteinExistence type="predicted"/>
<evidence type="ECO:0000256" key="3">
    <source>
        <dbReference type="ARBA" id="ARBA00023163"/>
    </source>
</evidence>
<dbReference type="SUPFAM" id="SSF52317">
    <property type="entry name" value="Class I glutamine amidotransferase-like"/>
    <property type="match status" value="1"/>
</dbReference>
<keyword evidence="6" id="KW-1185">Reference proteome</keyword>
<dbReference type="PRINTS" id="PR00032">
    <property type="entry name" value="HTHARAC"/>
</dbReference>
<protein>
    <submittedName>
        <fullName evidence="5">AraC family transcriptional regulator</fullName>
    </submittedName>
</protein>
<dbReference type="GO" id="GO:0043565">
    <property type="term" value="F:sequence-specific DNA binding"/>
    <property type="evidence" value="ECO:0007669"/>
    <property type="project" value="InterPro"/>
</dbReference>
<dbReference type="PROSITE" id="PS01124">
    <property type="entry name" value="HTH_ARAC_FAMILY_2"/>
    <property type="match status" value="1"/>
</dbReference>
<dbReference type="SUPFAM" id="SSF46689">
    <property type="entry name" value="Homeodomain-like"/>
    <property type="match status" value="1"/>
</dbReference>
<dbReference type="InterPro" id="IPR052158">
    <property type="entry name" value="INH-QAR"/>
</dbReference>
<dbReference type="GO" id="GO:0003700">
    <property type="term" value="F:DNA-binding transcription factor activity"/>
    <property type="evidence" value="ECO:0007669"/>
    <property type="project" value="InterPro"/>
</dbReference>
<keyword evidence="2" id="KW-0238">DNA-binding</keyword>
<sequence length="309" mass="34642">MLPFAGFLDKLRFSADEEDFSRQRYCSWDIASLHRGALASSSGAVIDVSTSIIDVDLEHYDYLVLFGSRNAQQCMEYVDDYRAFLRRAAVKNLKLVAIDNASFLLAAAGLLERCQVAVHWRHAREFASFFPAIEVKQDQLFCIDGKRITCAGGTAAIELAAELLAVHCGRERAFKGLADMLVDEARDSHHHLRSLDKDKLAIQGGSRHVARAIGLMRQSLSGTETIDVLGETLGLGRRQLDRLFMAQHGVTAKAYWQTMKLDHAQWRLRNSSNSLGTIAEEIGISDVSYFCRVFKRHFGLSPGEYRRRG</sequence>